<dbReference type="SMART" id="SM00065">
    <property type="entry name" value="GAF"/>
    <property type="match status" value="1"/>
</dbReference>
<evidence type="ECO:0000313" key="5">
    <source>
        <dbReference type="Proteomes" id="UP001500575"/>
    </source>
</evidence>
<dbReference type="SUPFAM" id="SSF81606">
    <property type="entry name" value="PP2C-like"/>
    <property type="match status" value="1"/>
</dbReference>
<reference evidence="5" key="1">
    <citation type="journal article" date="2019" name="Int. J. Syst. Evol. Microbiol.">
        <title>The Global Catalogue of Microorganisms (GCM) 10K type strain sequencing project: providing services to taxonomists for standard genome sequencing and annotation.</title>
        <authorList>
            <consortium name="The Broad Institute Genomics Platform"/>
            <consortium name="The Broad Institute Genome Sequencing Center for Infectious Disease"/>
            <person name="Wu L."/>
            <person name="Ma J."/>
        </authorList>
    </citation>
    <scope>NUCLEOTIDE SEQUENCE [LARGE SCALE GENOMIC DNA]</scope>
    <source>
        <strain evidence="5">JCM 16021</strain>
    </source>
</reference>
<keyword evidence="5" id="KW-1185">Reference proteome</keyword>
<accession>A0ABP5K3I7</accession>
<dbReference type="PANTHER" id="PTHR43156">
    <property type="entry name" value="STAGE II SPORULATION PROTEIN E-RELATED"/>
    <property type="match status" value="1"/>
</dbReference>
<evidence type="ECO:0000259" key="3">
    <source>
        <dbReference type="SMART" id="SM00331"/>
    </source>
</evidence>
<dbReference type="Gene3D" id="3.30.450.40">
    <property type="match status" value="1"/>
</dbReference>
<feature type="domain" description="PPM-type phosphatase" evidence="3">
    <location>
        <begin position="176"/>
        <end position="389"/>
    </location>
</feature>
<dbReference type="SMART" id="SM00331">
    <property type="entry name" value="PP2C_SIG"/>
    <property type="match status" value="1"/>
</dbReference>
<dbReference type="Proteomes" id="UP001500575">
    <property type="component" value="Unassembled WGS sequence"/>
</dbReference>
<proteinExistence type="predicted"/>
<comment type="caution">
    <text evidence="4">The sequence shown here is derived from an EMBL/GenBank/DDBJ whole genome shotgun (WGS) entry which is preliminary data.</text>
</comment>
<dbReference type="EMBL" id="BAAAQQ010000011">
    <property type="protein sequence ID" value="GAA2124466.1"/>
    <property type="molecule type" value="Genomic_DNA"/>
</dbReference>
<dbReference type="InterPro" id="IPR003018">
    <property type="entry name" value="GAF"/>
</dbReference>
<dbReference type="InterPro" id="IPR029016">
    <property type="entry name" value="GAF-like_dom_sf"/>
</dbReference>
<keyword evidence="1" id="KW-0378">Hydrolase</keyword>
<evidence type="ECO:0000256" key="1">
    <source>
        <dbReference type="ARBA" id="ARBA00022801"/>
    </source>
</evidence>
<dbReference type="Pfam" id="PF07228">
    <property type="entry name" value="SpoIIE"/>
    <property type="match status" value="1"/>
</dbReference>
<dbReference type="InterPro" id="IPR036457">
    <property type="entry name" value="PPM-type-like_dom_sf"/>
</dbReference>
<evidence type="ECO:0000313" key="4">
    <source>
        <dbReference type="EMBL" id="GAA2124466.1"/>
    </source>
</evidence>
<dbReference type="Gene3D" id="3.60.40.10">
    <property type="entry name" value="PPM-type phosphatase domain"/>
    <property type="match status" value="1"/>
</dbReference>
<dbReference type="Pfam" id="PF01590">
    <property type="entry name" value="GAF"/>
    <property type="match status" value="1"/>
</dbReference>
<dbReference type="SUPFAM" id="SSF55781">
    <property type="entry name" value="GAF domain-like"/>
    <property type="match status" value="1"/>
</dbReference>
<evidence type="ECO:0008006" key="6">
    <source>
        <dbReference type="Google" id="ProtNLM"/>
    </source>
</evidence>
<dbReference type="InterPro" id="IPR052016">
    <property type="entry name" value="Bact_Sigma-Reg"/>
</dbReference>
<gene>
    <name evidence="4" type="ORF">GCM10009843_21230</name>
</gene>
<dbReference type="InterPro" id="IPR001932">
    <property type="entry name" value="PPM-type_phosphatase-like_dom"/>
</dbReference>
<dbReference type="PANTHER" id="PTHR43156:SF2">
    <property type="entry name" value="STAGE II SPORULATION PROTEIN E"/>
    <property type="match status" value="1"/>
</dbReference>
<feature type="domain" description="GAF" evidence="2">
    <location>
        <begin position="25"/>
        <end position="167"/>
    </location>
</feature>
<evidence type="ECO:0000259" key="2">
    <source>
        <dbReference type="SMART" id="SM00065"/>
    </source>
</evidence>
<name>A0ABP5K3I7_9ACTN</name>
<organism evidence="4 5">
    <name type="scientific">Nocardioides bigeumensis</name>
    <dbReference type="NCBI Taxonomy" id="433657"/>
    <lineage>
        <taxon>Bacteria</taxon>
        <taxon>Bacillati</taxon>
        <taxon>Actinomycetota</taxon>
        <taxon>Actinomycetes</taxon>
        <taxon>Propionibacteriales</taxon>
        <taxon>Nocardioidaceae</taxon>
        <taxon>Nocardioides</taxon>
    </lineage>
</organism>
<dbReference type="RefSeq" id="WP_344303684.1">
    <property type="nucleotide sequence ID" value="NZ_BAAAQQ010000011.1"/>
</dbReference>
<sequence length="395" mass="42807">MTISRAHLEHARLEALDDTAVLARPVEERLDHVVRLAKKIFGVPLVAVNMVDQDRTVALANVGFPGTEMPRGDSFCTHTVLAGERVEVPDLSLDPRFVDNPYVAGPARVRFYAGEPIAAPNGEPIGTLCILDFEPRRLDDEQVRMLRILADWVERDIAADEDDARAREVQRRLLPRHQLDIPGYHLTGRSVPARRVGGDFFDWQELDDGTVQVVTADVMGKGLAAAVLAAGLRSLIRGASRVRGLDRAITRAAASVEEDLEDAASFVTLFAVRLDPVSGDLRWVDGGHGLAVIVRTDGSVDRLASTDLPLGVVPGDTWQSHTARLSPGDALVVVSDGVLDRFPVETEALGNGSSPFGPVTHAQALVDAAALLPADEPLEDDLTIVVLRRRRPRVS</sequence>
<protein>
    <recommendedName>
        <fullName evidence="6">GAF domain-containing protein</fullName>
    </recommendedName>
</protein>